<gene>
    <name evidence="2" type="ORF">NYR54_04680</name>
</gene>
<reference evidence="2" key="1">
    <citation type="submission" date="2022-08" db="EMBL/GenBank/DDBJ databases">
        <title>Chelativorans sichuanense sp. nov., a paraffin oil-degrading bacterium isolated from a mixture of oil-based drill cuttings and paddy soil.</title>
        <authorList>
            <person name="Yu J."/>
            <person name="Liu H."/>
            <person name="Chen Q."/>
        </authorList>
    </citation>
    <scope>NUCLEOTIDE SEQUENCE</scope>
    <source>
        <strain evidence="2">SCAU 2101</strain>
    </source>
</reference>
<protein>
    <submittedName>
        <fullName evidence="2">Sarcosine oxidase subunit gamma</fullName>
    </submittedName>
</protein>
<accession>A0A9X2X6N4</accession>
<dbReference type="RefSeq" id="WP_261514402.1">
    <property type="nucleotide sequence ID" value="NZ_JAODNV010000005.1"/>
</dbReference>
<dbReference type="SUPFAM" id="SSF103025">
    <property type="entry name" value="Folate-binding domain"/>
    <property type="match status" value="1"/>
</dbReference>
<evidence type="ECO:0000313" key="2">
    <source>
        <dbReference type="EMBL" id="MCT8989593.1"/>
    </source>
</evidence>
<dbReference type="Gene3D" id="3.30.1360.120">
    <property type="entry name" value="Probable tRNA modification gtpase trme, domain 1"/>
    <property type="match status" value="1"/>
</dbReference>
<evidence type="ECO:0000313" key="3">
    <source>
        <dbReference type="Proteomes" id="UP001149009"/>
    </source>
</evidence>
<dbReference type="Proteomes" id="UP001149009">
    <property type="component" value="Unassembled WGS sequence"/>
</dbReference>
<sequence>MVERESPLGAAFRPGRHGNLSAGPGLRISEVTPSGIAEAAAWPGMKAALAEVISSVTALSLSAEPNTGDVGPESSAFSIGPQRFLVTGGADLPARLAAALPLEIGTVTDLSHGRTAIRIEGARAGWVLSKLFAIDFHAEAFPLTEGRATVHHDIFAQIQRISPNGFDIYVFRSFARAFWLELCEAAEEVGYEVAG</sequence>
<evidence type="ECO:0000259" key="1">
    <source>
        <dbReference type="Pfam" id="PF01571"/>
    </source>
</evidence>
<comment type="caution">
    <text evidence="2">The sequence shown here is derived from an EMBL/GenBank/DDBJ whole genome shotgun (WGS) entry which is preliminary data.</text>
</comment>
<organism evidence="2 3">
    <name type="scientific">Chelativorans petroleitrophicus</name>
    <dbReference type="NCBI Taxonomy" id="2975484"/>
    <lineage>
        <taxon>Bacteria</taxon>
        <taxon>Pseudomonadati</taxon>
        <taxon>Pseudomonadota</taxon>
        <taxon>Alphaproteobacteria</taxon>
        <taxon>Hyphomicrobiales</taxon>
        <taxon>Phyllobacteriaceae</taxon>
        <taxon>Chelativorans</taxon>
    </lineage>
</organism>
<dbReference type="EMBL" id="JAODNV010000005">
    <property type="protein sequence ID" value="MCT8989593.1"/>
    <property type="molecule type" value="Genomic_DNA"/>
</dbReference>
<name>A0A9X2X6N4_9HYPH</name>
<proteinExistence type="predicted"/>
<dbReference type="InterPro" id="IPR027266">
    <property type="entry name" value="TrmE/GcvT-like"/>
</dbReference>
<keyword evidence="3" id="KW-1185">Reference proteome</keyword>
<dbReference type="AlphaFoldDB" id="A0A9X2X6N4"/>
<dbReference type="InterPro" id="IPR006222">
    <property type="entry name" value="GCVT_N"/>
</dbReference>
<feature type="domain" description="GCVT N-terminal" evidence="1">
    <location>
        <begin position="99"/>
        <end position="195"/>
    </location>
</feature>
<dbReference type="Gene3D" id="3.30.70.1520">
    <property type="entry name" value="Heterotetrameric sarcosine oxidase"/>
    <property type="match status" value="1"/>
</dbReference>
<dbReference type="Pfam" id="PF01571">
    <property type="entry name" value="GCV_T"/>
    <property type="match status" value="1"/>
</dbReference>